<dbReference type="GO" id="GO:0004386">
    <property type="term" value="F:helicase activity"/>
    <property type="evidence" value="ECO:0007669"/>
    <property type="project" value="UniProtKB-KW"/>
</dbReference>
<sequence>MTYEEFLRSKQFQPIHAGFEPDELNPNLFDYQDAIVRWALRKGRCALFEDTGMGKTIQQLAWADAVCKHTDGKVLILAPLAVSKQTAKEADKFGIACHLVESEEDVQKGINITNYEKIHKFDTGQFDGIVLDESSILKSYSGKTTKDLQYRFSRTPNRLCCTATPSPNDFTEIGTTAEFLGIMPRTEMLSTFFINDMMGKERIGWRLKKHAEKDFFRWMATWSMMIDNPDNLGFDGSMFKLPELNIQTHVLQSDPDEGVLFPDIAETLTERRQARKKSAEKRIELSKKIALQEEQCLIWCDYNYESEMLHKAIPESVEVKGSDKPDHKETAMMGFANGDVKYLVSKPSICGFGMNWQNCHAMVFSGLSDSFEQFYQAVRRCWRFGQTKQVDVHVILSEAEMAVLENIRRKQSEHDRMKKEMIEIMSDISKAELYNLEARHTEYVPNKTMQLPSFMR</sequence>
<organism evidence="3 4">
    <name type="scientific">Faecalicoccus pleomorphus</name>
    <dbReference type="NCBI Taxonomy" id="1323"/>
    <lineage>
        <taxon>Bacteria</taxon>
        <taxon>Bacillati</taxon>
        <taxon>Bacillota</taxon>
        <taxon>Erysipelotrichia</taxon>
        <taxon>Erysipelotrichales</taxon>
        <taxon>Erysipelotrichaceae</taxon>
        <taxon>Faecalicoccus</taxon>
    </lineage>
</organism>
<dbReference type="InterPro" id="IPR001650">
    <property type="entry name" value="Helicase_C-like"/>
</dbReference>
<protein>
    <submittedName>
        <fullName evidence="3">Helicase</fullName>
    </submittedName>
</protein>
<dbReference type="GO" id="GO:0005524">
    <property type="term" value="F:ATP binding"/>
    <property type="evidence" value="ECO:0007669"/>
    <property type="project" value="InterPro"/>
</dbReference>
<dbReference type="PROSITE" id="PS51192">
    <property type="entry name" value="HELICASE_ATP_BIND_1"/>
    <property type="match status" value="1"/>
</dbReference>
<evidence type="ECO:0000256" key="1">
    <source>
        <dbReference type="ARBA" id="ARBA00022801"/>
    </source>
</evidence>
<dbReference type="SMART" id="SM00487">
    <property type="entry name" value="DEXDc"/>
    <property type="match status" value="1"/>
</dbReference>
<keyword evidence="3" id="KW-0347">Helicase</keyword>
<dbReference type="PANTHER" id="PTHR45766:SF6">
    <property type="entry name" value="SWI_SNF-RELATED MATRIX-ASSOCIATED ACTIN-DEPENDENT REGULATOR OF CHROMATIN SUBFAMILY A-LIKE PROTEIN 1"/>
    <property type="match status" value="1"/>
</dbReference>
<gene>
    <name evidence="3" type="ORF">DXC78_06700</name>
</gene>
<dbReference type="GO" id="GO:0006281">
    <property type="term" value="P:DNA repair"/>
    <property type="evidence" value="ECO:0007669"/>
    <property type="project" value="TreeGrafter"/>
</dbReference>
<keyword evidence="3" id="KW-0547">Nucleotide-binding</keyword>
<reference evidence="3 4" key="1">
    <citation type="submission" date="2018-08" db="EMBL/GenBank/DDBJ databases">
        <title>A genome reference for cultivated species of the human gut microbiota.</title>
        <authorList>
            <person name="Zou Y."/>
            <person name="Xue W."/>
            <person name="Luo G."/>
        </authorList>
    </citation>
    <scope>NUCLEOTIDE SEQUENCE [LARGE SCALE GENOMIC DNA]</scope>
    <source>
        <strain evidence="3 4">TF08-11</strain>
    </source>
</reference>
<feature type="domain" description="Helicase ATP-binding" evidence="2">
    <location>
        <begin position="36"/>
        <end position="183"/>
    </location>
</feature>
<dbReference type="GO" id="GO:0031297">
    <property type="term" value="P:replication fork processing"/>
    <property type="evidence" value="ECO:0007669"/>
    <property type="project" value="TreeGrafter"/>
</dbReference>
<proteinExistence type="predicted"/>
<keyword evidence="1" id="KW-0378">Hydrolase</keyword>
<dbReference type="GO" id="GO:0016787">
    <property type="term" value="F:hydrolase activity"/>
    <property type="evidence" value="ECO:0007669"/>
    <property type="project" value="UniProtKB-KW"/>
</dbReference>
<dbReference type="Pfam" id="PF00271">
    <property type="entry name" value="Helicase_C"/>
    <property type="match status" value="1"/>
</dbReference>
<dbReference type="RefSeq" id="WP_117446311.1">
    <property type="nucleotide sequence ID" value="NZ_QUSK01000013.1"/>
</dbReference>
<dbReference type="AlphaFoldDB" id="A0A3E3E441"/>
<evidence type="ECO:0000313" key="4">
    <source>
        <dbReference type="Proteomes" id="UP000260721"/>
    </source>
</evidence>
<dbReference type="InterPro" id="IPR027417">
    <property type="entry name" value="P-loop_NTPase"/>
</dbReference>
<dbReference type="Gene3D" id="3.40.50.300">
    <property type="entry name" value="P-loop containing nucleotide triphosphate hydrolases"/>
    <property type="match status" value="2"/>
</dbReference>
<accession>A0A3E3E441</accession>
<dbReference type="Proteomes" id="UP000260721">
    <property type="component" value="Unassembled WGS sequence"/>
</dbReference>
<dbReference type="InterPro" id="IPR014001">
    <property type="entry name" value="Helicase_ATP-bd"/>
</dbReference>
<dbReference type="PANTHER" id="PTHR45766">
    <property type="entry name" value="DNA ANNEALING HELICASE AND ENDONUCLEASE ZRANB3 FAMILY MEMBER"/>
    <property type="match status" value="1"/>
</dbReference>
<keyword evidence="3" id="KW-0067">ATP-binding</keyword>
<dbReference type="EMBL" id="QUSK01000013">
    <property type="protein sequence ID" value="RGD76373.1"/>
    <property type="molecule type" value="Genomic_DNA"/>
</dbReference>
<evidence type="ECO:0000313" key="3">
    <source>
        <dbReference type="EMBL" id="RGD76373.1"/>
    </source>
</evidence>
<comment type="caution">
    <text evidence="3">The sequence shown here is derived from an EMBL/GenBank/DDBJ whole genome shotgun (WGS) entry which is preliminary data.</text>
</comment>
<dbReference type="SUPFAM" id="SSF52540">
    <property type="entry name" value="P-loop containing nucleoside triphosphate hydrolases"/>
    <property type="match status" value="2"/>
</dbReference>
<dbReference type="Pfam" id="PF00176">
    <property type="entry name" value="SNF2-rel_dom"/>
    <property type="match status" value="1"/>
</dbReference>
<evidence type="ECO:0000259" key="2">
    <source>
        <dbReference type="PROSITE" id="PS51192"/>
    </source>
</evidence>
<name>A0A3E3E441_9FIRM</name>
<dbReference type="InterPro" id="IPR000330">
    <property type="entry name" value="SNF2_N"/>
</dbReference>